<dbReference type="STRING" id="8496.A0A151P6T3"/>
<dbReference type="PANTHER" id="PTHR47060">
    <property type="entry name" value="HOMEOBOX PROTEIN NOBOX"/>
    <property type="match status" value="1"/>
</dbReference>
<feature type="region of interest" description="Disordered" evidence="7">
    <location>
        <begin position="529"/>
        <end position="580"/>
    </location>
</feature>
<comment type="subcellular location">
    <subcellularLocation>
        <location evidence="1 5 6">Nucleus</location>
    </subcellularLocation>
</comment>
<evidence type="ECO:0000256" key="2">
    <source>
        <dbReference type="ARBA" id="ARBA00023125"/>
    </source>
</evidence>
<keyword evidence="3 5" id="KW-0371">Homeobox</keyword>
<dbReference type="InterPro" id="IPR009057">
    <property type="entry name" value="Homeodomain-like_sf"/>
</dbReference>
<dbReference type="EMBL" id="AKHW03000678">
    <property type="protein sequence ID" value="KYO44723.1"/>
    <property type="molecule type" value="Genomic_DNA"/>
</dbReference>
<name>A0A151P6T3_ALLMI</name>
<evidence type="ECO:0000256" key="3">
    <source>
        <dbReference type="ARBA" id="ARBA00023155"/>
    </source>
</evidence>
<feature type="region of interest" description="Disordered" evidence="7">
    <location>
        <begin position="79"/>
        <end position="113"/>
    </location>
</feature>
<dbReference type="InterPro" id="IPR001356">
    <property type="entry name" value="HD"/>
</dbReference>
<evidence type="ECO:0000256" key="7">
    <source>
        <dbReference type="SAM" id="MobiDB-lite"/>
    </source>
</evidence>
<dbReference type="CDD" id="cd00086">
    <property type="entry name" value="homeodomain"/>
    <property type="match status" value="1"/>
</dbReference>
<feature type="domain" description="Homeobox" evidence="8">
    <location>
        <begin position="114"/>
        <end position="174"/>
    </location>
</feature>
<evidence type="ECO:0000256" key="4">
    <source>
        <dbReference type="ARBA" id="ARBA00023242"/>
    </source>
</evidence>
<proteinExistence type="predicted"/>
<keyword evidence="2 5" id="KW-0238">DNA-binding</keyword>
<dbReference type="SUPFAM" id="SSF46689">
    <property type="entry name" value="Homeodomain-like"/>
    <property type="match status" value="1"/>
</dbReference>
<dbReference type="GO" id="GO:0000978">
    <property type="term" value="F:RNA polymerase II cis-regulatory region sequence-specific DNA binding"/>
    <property type="evidence" value="ECO:0007669"/>
    <property type="project" value="TreeGrafter"/>
</dbReference>
<dbReference type="FunFam" id="1.10.10.60:FF:000679">
    <property type="entry name" value="Homeobox protein aristaless"/>
    <property type="match status" value="1"/>
</dbReference>
<evidence type="ECO:0000256" key="5">
    <source>
        <dbReference type="PROSITE-ProRule" id="PRU00108"/>
    </source>
</evidence>
<accession>A0A151P6T3</accession>
<evidence type="ECO:0000256" key="1">
    <source>
        <dbReference type="ARBA" id="ARBA00004123"/>
    </source>
</evidence>
<reference evidence="9 10" key="1">
    <citation type="journal article" date="2012" name="Genome Biol.">
        <title>Sequencing three crocodilian genomes to illuminate the evolution of archosaurs and amniotes.</title>
        <authorList>
            <person name="St John J.A."/>
            <person name="Braun E.L."/>
            <person name="Isberg S.R."/>
            <person name="Miles L.G."/>
            <person name="Chong A.Y."/>
            <person name="Gongora J."/>
            <person name="Dalzell P."/>
            <person name="Moran C."/>
            <person name="Bed'hom B."/>
            <person name="Abzhanov A."/>
            <person name="Burgess S.C."/>
            <person name="Cooksey A.M."/>
            <person name="Castoe T.A."/>
            <person name="Crawford N.G."/>
            <person name="Densmore L.D."/>
            <person name="Drew J.C."/>
            <person name="Edwards S.V."/>
            <person name="Faircloth B.C."/>
            <person name="Fujita M.K."/>
            <person name="Greenwold M.J."/>
            <person name="Hoffmann F.G."/>
            <person name="Howard J.M."/>
            <person name="Iguchi T."/>
            <person name="Janes D.E."/>
            <person name="Khan S.Y."/>
            <person name="Kohno S."/>
            <person name="de Koning A.J."/>
            <person name="Lance S.L."/>
            <person name="McCarthy F.M."/>
            <person name="McCormack J.E."/>
            <person name="Merchant M.E."/>
            <person name="Peterson D.G."/>
            <person name="Pollock D.D."/>
            <person name="Pourmand N."/>
            <person name="Raney B.J."/>
            <person name="Roessler K.A."/>
            <person name="Sanford J.R."/>
            <person name="Sawyer R.H."/>
            <person name="Schmidt C.J."/>
            <person name="Triplett E.W."/>
            <person name="Tuberville T.D."/>
            <person name="Venegas-Anaya M."/>
            <person name="Howard J.T."/>
            <person name="Jarvis E.D."/>
            <person name="Guillette L.J.Jr."/>
            <person name="Glenn T.C."/>
            <person name="Green R.E."/>
            <person name="Ray D.A."/>
        </authorList>
    </citation>
    <scope>NUCLEOTIDE SEQUENCE [LARGE SCALE GENOMIC DNA]</scope>
    <source>
        <strain evidence="9">KSC_2009_1</strain>
    </source>
</reference>
<keyword evidence="4 5" id="KW-0539">Nucleus</keyword>
<sequence length="580" mass="63535">MFAQEPPNQPGCHKQAEKYYPDKIEKVTKKKKIVGSSKKAAKVVSGNLYSHVQFPDVDPNLSLSNATRRSTRCAIASTESQELHKGPAVQETGSAQDAIKERKGPPENPEVLPPVRKKTRTFYSTEQLEELEKMFQEDHYPDNEKRKEIAAVIGVTPQRIMVWFQNRRAKWRKMEKLTLKETKKCPALATTLSAPTGSDTYGSSLLPMPPLPNITHDQSAMLNMDTTAGTNPSMLSGQPAPFVSSTVSSVTGVVAPYETVQTKALSQGSFNSSRMECFPTILSPPPIRRASLPLSLTFNPNNHIVPLMLDTPKSECSPSSQKNSSREAFTYTFQSQGVNSPSSCSYLDQMEPRANLETPYYQYSNQSGNYPLPQYPQQHQVAQYHRFPVHLASDMLPSVRLMSTTPSESNPTFFSLGGSGGIVTYGAAGVPRGYLQNHVGEQFLLQQPGGSSGGISAYQAISWNDYYMQGPPFSSQLCSQVPFSGMAGGTYATEQVPYTQTSSMQPAPCFLQMPNGASGSVVFTGKEKVPATPDQTSYQNHPAEPELPVPAEREDSNIDSSSSSPKQEECAPDVKDETKD</sequence>
<dbReference type="GO" id="GO:0000981">
    <property type="term" value="F:DNA-binding transcription factor activity, RNA polymerase II-specific"/>
    <property type="evidence" value="ECO:0007669"/>
    <property type="project" value="TreeGrafter"/>
</dbReference>
<evidence type="ECO:0000313" key="9">
    <source>
        <dbReference type="EMBL" id="KYO44723.1"/>
    </source>
</evidence>
<feature type="DNA-binding region" description="Homeobox" evidence="5">
    <location>
        <begin position="116"/>
        <end position="175"/>
    </location>
</feature>
<dbReference type="eggNOG" id="KOG0490">
    <property type="taxonomic scope" value="Eukaryota"/>
</dbReference>
<dbReference type="InterPro" id="IPR042988">
    <property type="entry name" value="NOBOX"/>
</dbReference>
<comment type="caution">
    <text evidence="9">The sequence shown here is derived from an EMBL/GenBank/DDBJ whole genome shotgun (WGS) entry which is preliminary data.</text>
</comment>
<evidence type="ECO:0000259" key="8">
    <source>
        <dbReference type="PROSITE" id="PS50071"/>
    </source>
</evidence>
<keyword evidence="10" id="KW-1185">Reference proteome</keyword>
<organism evidence="9 10">
    <name type="scientific">Alligator mississippiensis</name>
    <name type="common">American alligator</name>
    <dbReference type="NCBI Taxonomy" id="8496"/>
    <lineage>
        <taxon>Eukaryota</taxon>
        <taxon>Metazoa</taxon>
        <taxon>Chordata</taxon>
        <taxon>Craniata</taxon>
        <taxon>Vertebrata</taxon>
        <taxon>Euteleostomi</taxon>
        <taxon>Archelosauria</taxon>
        <taxon>Archosauria</taxon>
        <taxon>Crocodylia</taxon>
        <taxon>Alligatoridae</taxon>
        <taxon>Alligatorinae</taxon>
        <taxon>Alligator</taxon>
    </lineage>
</organism>
<protein>
    <submittedName>
        <fullName evidence="9">Homeobox protein NOBOX</fullName>
    </submittedName>
</protein>
<dbReference type="SMART" id="SM00389">
    <property type="entry name" value="HOX"/>
    <property type="match status" value="1"/>
</dbReference>
<evidence type="ECO:0000256" key="6">
    <source>
        <dbReference type="RuleBase" id="RU000682"/>
    </source>
</evidence>
<dbReference type="GO" id="GO:0005634">
    <property type="term" value="C:nucleus"/>
    <property type="evidence" value="ECO:0007669"/>
    <property type="project" value="UniProtKB-SubCell"/>
</dbReference>
<dbReference type="AlphaFoldDB" id="A0A151P6T3"/>
<dbReference type="Gene3D" id="1.10.10.60">
    <property type="entry name" value="Homeodomain-like"/>
    <property type="match status" value="1"/>
</dbReference>
<dbReference type="PROSITE" id="PS50071">
    <property type="entry name" value="HOMEOBOX_2"/>
    <property type="match status" value="1"/>
</dbReference>
<dbReference type="Pfam" id="PF00046">
    <property type="entry name" value="Homeodomain"/>
    <property type="match status" value="1"/>
</dbReference>
<evidence type="ECO:0000313" key="10">
    <source>
        <dbReference type="Proteomes" id="UP000050525"/>
    </source>
</evidence>
<dbReference type="Proteomes" id="UP000050525">
    <property type="component" value="Unassembled WGS sequence"/>
</dbReference>
<feature type="compositionally biased region" description="Basic and acidic residues" evidence="7">
    <location>
        <begin position="566"/>
        <end position="580"/>
    </location>
</feature>
<dbReference type="PANTHER" id="PTHR47060:SF1">
    <property type="entry name" value="HOMEOBOX PROTEIN NOBOX"/>
    <property type="match status" value="1"/>
</dbReference>
<gene>
    <name evidence="9" type="primary">NOBOX</name>
    <name evidence="9" type="ORF">Y1Q_0016838</name>
</gene>